<reference evidence="2 3" key="1">
    <citation type="submission" date="2020-11" db="EMBL/GenBank/DDBJ databases">
        <title>Description of Pontivivens ytuae sp. nov. isolated from deep sea sediment of Mariana Trench.</title>
        <authorList>
            <person name="Wang Z."/>
            <person name="Sun Q.-L."/>
            <person name="Xu X.-D."/>
            <person name="Tang Y.-Z."/>
            <person name="Zhang J."/>
        </authorList>
    </citation>
    <scope>NUCLEOTIDE SEQUENCE [LARGE SCALE GENOMIC DNA]</scope>
    <source>
        <strain evidence="2 3">MT2928</strain>
    </source>
</reference>
<proteinExistence type="predicted"/>
<dbReference type="Proteomes" id="UP000594800">
    <property type="component" value="Chromosome"/>
</dbReference>
<sequence length="134" mass="14693">MRAFLLLAALPLAAQAQTVPPDEWTAAVNGNTAVYFDEGRVVRREYWLGSVFGFSLRMQDHTGECYDGIALVENEMVCIAWPARDGEVCQVSEQGEHGLFTVHSYNFVGDPLDTPPLQMEIVPGDVACGMEQVG</sequence>
<protein>
    <submittedName>
        <fullName evidence="2">Uncharacterized protein</fullName>
    </submittedName>
</protein>
<name>A0A7S9QC20_9RHOB</name>
<keyword evidence="3" id="KW-1185">Reference proteome</keyword>
<evidence type="ECO:0000313" key="2">
    <source>
        <dbReference type="EMBL" id="QPH53468.1"/>
    </source>
</evidence>
<dbReference type="RefSeq" id="WP_196102677.1">
    <property type="nucleotide sequence ID" value="NZ_CP064942.1"/>
</dbReference>
<dbReference type="KEGG" id="poz:I0K15_17025"/>
<feature type="chain" id="PRO_5032581876" evidence="1">
    <location>
        <begin position="17"/>
        <end position="134"/>
    </location>
</feature>
<keyword evidence="1" id="KW-0732">Signal</keyword>
<dbReference type="AlphaFoldDB" id="A0A7S9QC20"/>
<evidence type="ECO:0000313" key="3">
    <source>
        <dbReference type="Proteomes" id="UP000594800"/>
    </source>
</evidence>
<evidence type="ECO:0000256" key="1">
    <source>
        <dbReference type="SAM" id="SignalP"/>
    </source>
</evidence>
<dbReference type="EMBL" id="CP064942">
    <property type="protein sequence ID" value="QPH53468.1"/>
    <property type="molecule type" value="Genomic_DNA"/>
</dbReference>
<feature type="signal peptide" evidence="1">
    <location>
        <begin position="1"/>
        <end position="16"/>
    </location>
</feature>
<gene>
    <name evidence="2" type="ORF">I0K15_17025</name>
</gene>
<organism evidence="2 3">
    <name type="scientific">Pontivivens ytuae</name>
    <dbReference type="NCBI Taxonomy" id="2789856"/>
    <lineage>
        <taxon>Bacteria</taxon>
        <taxon>Pseudomonadati</taxon>
        <taxon>Pseudomonadota</taxon>
        <taxon>Alphaproteobacteria</taxon>
        <taxon>Rhodobacterales</taxon>
        <taxon>Paracoccaceae</taxon>
        <taxon>Pontivivens</taxon>
    </lineage>
</organism>
<accession>A0A7S9QC20</accession>